<comment type="similarity">
    <text evidence="7">Belongs to the DVL/RTFL small polypeptides family.</text>
</comment>
<evidence type="ECO:0000256" key="6">
    <source>
        <dbReference type="ARBA" id="ARBA00023136"/>
    </source>
</evidence>
<keyword evidence="2" id="KW-0217">Developmental protein</keyword>
<feature type="region of interest" description="Disordered" evidence="8">
    <location>
        <begin position="1"/>
        <end position="32"/>
    </location>
</feature>
<dbReference type="GO" id="GO:0005886">
    <property type="term" value="C:plasma membrane"/>
    <property type="evidence" value="ECO:0007669"/>
    <property type="project" value="UniProtKB-SubCell"/>
</dbReference>
<keyword evidence="6" id="KW-0472">Membrane</keyword>
<proteinExistence type="inferred from homology"/>
<evidence type="ECO:0000256" key="8">
    <source>
        <dbReference type="SAM" id="MobiDB-lite"/>
    </source>
</evidence>
<dbReference type="InterPro" id="IPR012552">
    <property type="entry name" value="DVL"/>
</dbReference>
<evidence type="ECO:0000313" key="10">
    <source>
        <dbReference type="Proteomes" id="UP000230069"/>
    </source>
</evidence>
<evidence type="ECO:0000256" key="3">
    <source>
        <dbReference type="ARBA" id="ARBA00022475"/>
    </source>
</evidence>
<protein>
    <submittedName>
        <fullName evidence="9">Uncharacterized protein</fullName>
    </submittedName>
</protein>
<keyword evidence="3" id="KW-1003">Cell membrane</keyword>
<evidence type="ECO:0000313" key="9">
    <source>
        <dbReference type="EMBL" id="PIA35543.1"/>
    </source>
</evidence>
<dbReference type="OrthoDB" id="1057178at2759"/>
<keyword evidence="10" id="KW-1185">Reference proteome</keyword>
<gene>
    <name evidence="9" type="ORF">AQUCO_03500121v1</name>
</gene>
<keyword evidence="4" id="KW-0812">Transmembrane</keyword>
<name>A0A2G5CWA2_AQUCA</name>
<reference evidence="9 10" key="1">
    <citation type="submission" date="2017-09" db="EMBL/GenBank/DDBJ databases">
        <title>WGS assembly of Aquilegia coerulea Goldsmith.</title>
        <authorList>
            <person name="Hodges S."/>
            <person name="Kramer E."/>
            <person name="Nordborg M."/>
            <person name="Tomkins J."/>
            <person name="Borevitz J."/>
            <person name="Derieg N."/>
            <person name="Yan J."/>
            <person name="Mihaltcheva S."/>
            <person name="Hayes R.D."/>
            <person name="Rokhsar D."/>
        </authorList>
    </citation>
    <scope>NUCLEOTIDE SEQUENCE [LARGE SCALE GENOMIC DNA]</scope>
    <source>
        <strain evidence="10">cv. Goldsmith</strain>
    </source>
</reference>
<dbReference type="GO" id="GO:0008285">
    <property type="term" value="P:negative regulation of cell population proliferation"/>
    <property type="evidence" value="ECO:0007669"/>
    <property type="project" value="InterPro"/>
</dbReference>
<dbReference type="EMBL" id="KZ305052">
    <property type="protein sequence ID" value="PIA35543.1"/>
    <property type="molecule type" value="Genomic_DNA"/>
</dbReference>
<dbReference type="PANTHER" id="PTHR33102">
    <property type="entry name" value="DVL19-RELATED-RELATED"/>
    <property type="match status" value="1"/>
</dbReference>
<accession>A0A2G5CWA2</accession>
<keyword evidence="5" id="KW-1133">Transmembrane helix</keyword>
<dbReference type="AlphaFoldDB" id="A0A2G5CWA2"/>
<dbReference type="InterPro" id="IPR051525">
    <property type="entry name" value="DVL_RTFL_regulatory"/>
</dbReference>
<comment type="subcellular location">
    <subcellularLocation>
        <location evidence="1">Cell membrane</location>
        <topology evidence="1">Single-pass membrane protein</topology>
    </subcellularLocation>
</comment>
<dbReference type="InParanoid" id="A0A2G5CWA2"/>
<evidence type="ECO:0000256" key="5">
    <source>
        <dbReference type="ARBA" id="ARBA00022989"/>
    </source>
</evidence>
<evidence type="ECO:0000256" key="7">
    <source>
        <dbReference type="ARBA" id="ARBA00024340"/>
    </source>
</evidence>
<dbReference type="Pfam" id="PF08137">
    <property type="entry name" value="DVL"/>
    <property type="match status" value="1"/>
</dbReference>
<sequence>MGQCTSTRSKESKRWSDVSSTTSSSSSSEKRGWLALVRERRSRFYIVRRCVVMLLCWHKYGKY</sequence>
<dbReference type="Proteomes" id="UP000230069">
    <property type="component" value="Unassembled WGS sequence"/>
</dbReference>
<evidence type="ECO:0000256" key="2">
    <source>
        <dbReference type="ARBA" id="ARBA00022473"/>
    </source>
</evidence>
<evidence type="ECO:0000256" key="1">
    <source>
        <dbReference type="ARBA" id="ARBA00004162"/>
    </source>
</evidence>
<dbReference type="GO" id="GO:0048367">
    <property type="term" value="P:shoot system development"/>
    <property type="evidence" value="ECO:0007669"/>
    <property type="project" value="UniProtKB-ARBA"/>
</dbReference>
<organism evidence="9 10">
    <name type="scientific">Aquilegia coerulea</name>
    <name type="common">Rocky mountain columbine</name>
    <dbReference type="NCBI Taxonomy" id="218851"/>
    <lineage>
        <taxon>Eukaryota</taxon>
        <taxon>Viridiplantae</taxon>
        <taxon>Streptophyta</taxon>
        <taxon>Embryophyta</taxon>
        <taxon>Tracheophyta</taxon>
        <taxon>Spermatophyta</taxon>
        <taxon>Magnoliopsida</taxon>
        <taxon>Ranunculales</taxon>
        <taxon>Ranunculaceae</taxon>
        <taxon>Thalictroideae</taxon>
        <taxon>Aquilegia</taxon>
    </lineage>
</organism>
<evidence type="ECO:0000256" key="4">
    <source>
        <dbReference type="ARBA" id="ARBA00022692"/>
    </source>
</evidence>
<dbReference type="STRING" id="218851.A0A2G5CWA2"/>